<dbReference type="InterPro" id="IPR051531">
    <property type="entry name" value="N-acetyltransferase"/>
</dbReference>
<evidence type="ECO:0000313" key="3">
    <source>
        <dbReference type="Proteomes" id="UP000531659"/>
    </source>
</evidence>
<name>A0A7Y3SV97_9CLOT</name>
<comment type="caution">
    <text evidence="2">The sequence shown here is derived from an EMBL/GenBank/DDBJ whole genome shotgun (WGS) entry which is preliminary data.</text>
</comment>
<evidence type="ECO:0000259" key="1">
    <source>
        <dbReference type="PROSITE" id="PS51186"/>
    </source>
</evidence>
<dbReference type="Pfam" id="PF13302">
    <property type="entry name" value="Acetyltransf_3"/>
    <property type="match status" value="1"/>
</dbReference>
<dbReference type="InterPro" id="IPR000182">
    <property type="entry name" value="GNAT_dom"/>
</dbReference>
<gene>
    <name evidence="2" type="ORF">HLQ16_07355</name>
</gene>
<organism evidence="2 3">
    <name type="scientific">Clostridium estertheticum</name>
    <dbReference type="NCBI Taxonomy" id="238834"/>
    <lineage>
        <taxon>Bacteria</taxon>
        <taxon>Bacillati</taxon>
        <taxon>Bacillota</taxon>
        <taxon>Clostridia</taxon>
        <taxon>Eubacteriales</taxon>
        <taxon>Clostridiaceae</taxon>
        <taxon>Clostridium</taxon>
    </lineage>
</organism>
<sequence>MDLKNILTDRLILIPVTFEITNSLLDGSSNEIEKLGIKTDEKWPTKDTMDILPIVNKSLEKDRLPTGFEFWMIVKKDTMQVVGDIGFHGKPNEKSEVEVGFGLVEHERRNGFGFEALKAIICWAISQDSVKIIKAACLISNNPSARILEKVGMKEFNRDQHFIYWELIKPIKSRHI</sequence>
<dbReference type="Gene3D" id="3.40.630.30">
    <property type="match status" value="1"/>
</dbReference>
<proteinExistence type="predicted"/>
<dbReference type="PANTHER" id="PTHR43792:SF13">
    <property type="entry name" value="ACETYLTRANSFERASE"/>
    <property type="match status" value="1"/>
</dbReference>
<evidence type="ECO:0000313" key="2">
    <source>
        <dbReference type="EMBL" id="NNU75745.1"/>
    </source>
</evidence>
<accession>A0A7Y3SV97</accession>
<keyword evidence="2" id="KW-0808">Transferase</keyword>
<dbReference type="PROSITE" id="PS51186">
    <property type="entry name" value="GNAT"/>
    <property type="match status" value="1"/>
</dbReference>
<dbReference type="Proteomes" id="UP000531659">
    <property type="component" value="Unassembled WGS sequence"/>
</dbReference>
<dbReference type="AlphaFoldDB" id="A0A7Y3SV97"/>
<dbReference type="InterPro" id="IPR016181">
    <property type="entry name" value="Acyl_CoA_acyltransferase"/>
</dbReference>
<dbReference type="SUPFAM" id="SSF55729">
    <property type="entry name" value="Acyl-CoA N-acyltransferases (Nat)"/>
    <property type="match status" value="1"/>
</dbReference>
<dbReference type="PANTHER" id="PTHR43792">
    <property type="entry name" value="GNAT FAMILY, PUTATIVE (AFU_ORTHOLOGUE AFUA_3G00765)-RELATED-RELATED"/>
    <property type="match status" value="1"/>
</dbReference>
<reference evidence="2 3" key="1">
    <citation type="submission" date="2020-05" db="EMBL/GenBank/DDBJ databases">
        <title>Complete genome of Clostridium estertheticum subspecies estertheticum, isolated from Vacuum packed lamb meat from New Zealand imported to Switzerland.</title>
        <authorList>
            <person name="Wambui J."/>
            <person name="Stevens M.J.A."/>
            <person name="Stephan R."/>
        </authorList>
    </citation>
    <scope>NUCLEOTIDE SEQUENCE [LARGE SCALE GENOMIC DNA]</scope>
    <source>
        <strain evidence="2 3">CEST001</strain>
    </source>
</reference>
<dbReference type="EMBL" id="JABEYB010000005">
    <property type="protein sequence ID" value="NNU75745.1"/>
    <property type="molecule type" value="Genomic_DNA"/>
</dbReference>
<feature type="domain" description="N-acetyltransferase" evidence="1">
    <location>
        <begin position="37"/>
        <end position="172"/>
    </location>
</feature>
<dbReference type="RefSeq" id="WP_171296519.1">
    <property type="nucleotide sequence ID" value="NZ_CP087098.1"/>
</dbReference>
<dbReference type="GO" id="GO:0016747">
    <property type="term" value="F:acyltransferase activity, transferring groups other than amino-acyl groups"/>
    <property type="evidence" value="ECO:0007669"/>
    <property type="project" value="InterPro"/>
</dbReference>
<protein>
    <submittedName>
        <fullName evidence="2">GNAT family N-acetyltransferase</fullName>
    </submittedName>
</protein>